<feature type="compositionally biased region" description="Basic and acidic residues" evidence="1">
    <location>
        <begin position="1"/>
        <end position="14"/>
    </location>
</feature>
<proteinExistence type="predicted"/>
<protein>
    <recommendedName>
        <fullName evidence="2">Ribonuclease H1 N-terminal domain-containing protein</fullName>
    </recommendedName>
</protein>
<dbReference type="InterPro" id="IPR011320">
    <property type="entry name" value="RNase_H1_N"/>
</dbReference>
<evidence type="ECO:0000313" key="3">
    <source>
        <dbReference type="EMBL" id="KAK7019652.1"/>
    </source>
</evidence>
<dbReference type="AlphaFoldDB" id="A0AAW0B2Q9"/>
<reference evidence="3 4" key="1">
    <citation type="submission" date="2024-01" db="EMBL/GenBank/DDBJ databases">
        <title>A draft genome for a cacao thread blight-causing isolate of Paramarasmius palmivorus.</title>
        <authorList>
            <person name="Baruah I.K."/>
            <person name="Bukari Y."/>
            <person name="Amoako-Attah I."/>
            <person name="Meinhardt L.W."/>
            <person name="Bailey B.A."/>
            <person name="Cohen S.P."/>
        </authorList>
    </citation>
    <scope>NUCLEOTIDE SEQUENCE [LARGE SCALE GENOMIC DNA]</scope>
    <source>
        <strain evidence="3 4">GH-12</strain>
    </source>
</reference>
<dbReference type="InterPro" id="IPR009027">
    <property type="entry name" value="Ribosomal_bL9/RNase_H1_N"/>
</dbReference>
<dbReference type="InterPro" id="IPR037056">
    <property type="entry name" value="RNase_H1_N_sf"/>
</dbReference>
<feature type="region of interest" description="Disordered" evidence="1">
    <location>
        <begin position="1"/>
        <end position="42"/>
    </location>
</feature>
<accession>A0AAW0B2Q9</accession>
<dbReference type="Proteomes" id="UP001383192">
    <property type="component" value="Unassembled WGS sequence"/>
</dbReference>
<feature type="domain" description="Ribonuclease H1 N-terminal" evidence="2">
    <location>
        <begin position="189"/>
        <end position="232"/>
    </location>
</feature>
<keyword evidence="4" id="KW-1185">Reference proteome</keyword>
<dbReference type="Pfam" id="PF01693">
    <property type="entry name" value="Cauli_VI"/>
    <property type="match status" value="1"/>
</dbReference>
<organism evidence="3 4">
    <name type="scientific">Paramarasmius palmivorus</name>
    <dbReference type="NCBI Taxonomy" id="297713"/>
    <lineage>
        <taxon>Eukaryota</taxon>
        <taxon>Fungi</taxon>
        <taxon>Dikarya</taxon>
        <taxon>Basidiomycota</taxon>
        <taxon>Agaricomycotina</taxon>
        <taxon>Agaricomycetes</taxon>
        <taxon>Agaricomycetidae</taxon>
        <taxon>Agaricales</taxon>
        <taxon>Marasmiineae</taxon>
        <taxon>Marasmiaceae</taxon>
        <taxon>Paramarasmius</taxon>
    </lineage>
</organism>
<comment type="caution">
    <text evidence="3">The sequence shown here is derived from an EMBL/GenBank/DDBJ whole genome shotgun (WGS) entry which is preliminary data.</text>
</comment>
<sequence length="310" mass="33603">MSEPRRPSKVDRRTGTHIIPSNPYRSTPPVDSPGHAPDTYTLTQHNPDKGAILFLRPLATNLIPSQLGITISRTTIEDPNGWLVTTTVTIYRRHPDAPRPSNIVEGTYVTRGTSPGLQVPNDIDQTIEAGTSAPEESMDHADQVNDTTPSPFTGVFATLPAPPPPTFNWSAIIPHPNQLVVRPGMDMAKAYVIFRGREVGIFYNYPAEVQPRTHRVSNAALKVFDSFQEAVAAYTEAYNGDLPGYELAVIHDPVVISAPPANSIVHDPMVISAPAAAPVVLSEGSAGSLNIVIDSDSDEEAEVEQQIEYK</sequence>
<gene>
    <name evidence="3" type="ORF">VNI00_018037</name>
</gene>
<evidence type="ECO:0000313" key="4">
    <source>
        <dbReference type="Proteomes" id="UP001383192"/>
    </source>
</evidence>
<dbReference type="Gene3D" id="3.40.970.10">
    <property type="entry name" value="Ribonuclease H1, N-terminal domain"/>
    <property type="match status" value="1"/>
</dbReference>
<evidence type="ECO:0000256" key="1">
    <source>
        <dbReference type="SAM" id="MobiDB-lite"/>
    </source>
</evidence>
<dbReference type="SUPFAM" id="SSF55658">
    <property type="entry name" value="L9 N-domain-like"/>
    <property type="match status" value="1"/>
</dbReference>
<name>A0AAW0B2Q9_9AGAR</name>
<evidence type="ECO:0000259" key="2">
    <source>
        <dbReference type="Pfam" id="PF01693"/>
    </source>
</evidence>
<dbReference type="EMBL" id="JAYKXP010000206">
    <property type="protein sequence ID" value="KAK7019652.1"/>
    <property type="molecule type" value="Genomic_DNA"/>
</dbReference>